<protein>
    <submittedName>
        <fullName evidence="1">Uncharacterized protein</fullName>
    </submittedName>
</protein>
<comment type="caution">
    <text evidence="1">The sequence shown here is derived from an EMBL/GenBank/DDBJ whole genome shotgun (WGS) entry which is preliminary data.</text>
</comment>
<accession>A0A7W9Q8A9</accession>
<proteinExistence type="predicted"/>
<dbReference type="Proteomes" id="UP000588098">
    <property type="component" value="Unassembled WGS sequence"/>
</dbReference>
<gene>
    <name evidence="1" type="ORF">FHS42_002423</name>
</gene>
<name>A0A7W9Q8A9_9ACTN</name>
<organism evidence="1 2">
    <name type="scientific">Streptomyces zagrosensis</name>
    <dbReference type="NCBI Taxonomy" id="1042984"/>
    <lineage>
        <taxon>Bacteria</taxon>
        <taxon>Bacillati</taxon>
        <taxon>Actinomycetota</taxon>
        <taxon>Actinomycetes</taxon>
        <taxon>Kitasatosporales</taxon>
        <taxon>Streptomycetaceae</taxon>
        <taxon>Streptomyces</taxon>
    </lineage>
</organism>
<keyword evidence="2" id="KW-1185">Reference proteome</keyword>
<evidence type="ECO:0000313" key="2">
    <source>
        <dbReference type="Proteomes" id="UP000588098"/>
    </source>
</evidence>
<reference evidence="1 2" key="1">
    <citation type="submission" date="2020-08" db="EMBL/GenBank/DDBJ databases">
        <title>Genomic Encyclopedia of Type Strains, Phase III (KMG-III): the genomes of soil and plant-associated and newly described type strains.</title>
        <authorList>
            <person name="Whitman W."/>
        </authorList>
    </citation>
    <scope>NUCLEOTIDE SEQUENCE [LARGE SCALE GENOMIC DNA]</scope>
    <source>
        <strain evidence="1 2">CECT 8305</strain>
    </source>
</reference>
<evidence type="ECO:0000313" key="1">
    <source>
        <dbReference type="EMBL" id="MBB5935361.1"/>
    </source>
</evidence>
<sequence>MRHLPDSVQNGKSFQERNEVRRSGDIAPLAFFAMLEWCVRAGVLASRRGSAGFQHSLSGVSQRADARARDVLRTWPSGPAAEGVLVGAALAAVRGAEAQRVVRFAHGELDAEPALVRAVGSGRAVDGGR</sequence>
<dbReference type="AlphaFoldDB" id="A0A7W9Q8A9"/>
<dbReference type="EMBL" id="JACHJL010000005">
    <property type="protein sequence ID" value="MBB5935361.1"/>
    <property type="molecule type" value="Genomic_DNA"/>
</dbReference>
<dbReference type="RefSeq" id="WP_184571779.1">
    <property type="nucleotide sequence ID" value="NZ_JACHJL010000005.1"/>
</dbReference>